<keyword evidence="3" id="KW-1015">Disulfide bond</keyword>
<dbReference type="RefSeq" id="WP_100786536.1">
    <property type="nucleotide sequence ID" value="NZ_NPDU01000003.1"/>
</dbReference>
<sequence>MNFHSFVSKSISASIIAGCLYFVLAANPFVIADLQNAGIGFKTDRDIPKFRIQNDKDIYIADSDLKGGKYLIYFGYGDCRSVCRTGISKLETFLSKEEFSSWNLVLISLDPEKDRDKKSWLRKYLSHWKKQPILLLPESREDSKKIADRFQVVVNDGFGSDIAHQNSVLMTDTKGKIAFVISDLNGFSETAFQKLNARVY</sequence>
<comment type="similarity">
    <text evidence="1">Belongs to the SCO1/2 family.</text>
</comment>
<feature type="binding site" evidence="2">
    <location>
        <position position="83"/>
    </location>
    <ligand>
        <name>Cu cation</name>
        <dbReference type="ChEBI" id="CHEBI:23378"/>
    </ligand>
</feature>
<dbReference type="Proteomes" id="UP000232149">
    <property type="component" value="Unassembled WGS sequence"/>
</dbReference>
<evidence type="ECO:0000256" key="3">
    <source>
        <dbReference type="PIRSR" id="PIRSR603782-2"/>
    </source>
</evidence>
<evidence type="ECO:0000313" key="7">
    <source>
        <dbReference type="Proteomes" id="UP000232188"/>
    </source>
</evidence>
<dbReference type="AlphaFoldDB" id="A0A2M9YLN9"/>
<accession>A0A2M9YLN9</accession>
<dbReference type="SUPFAM" id="SSF52833">
    <property type="entry name" value="Thioredoxin-like"/>
    <property type="match status" value="1"/>
</dbReference>
<dbReference type="InterPro" id="IPR036249">
    <property type="entry name" value="Thioredoxin-like_sf"/>
</dbReference>
<gene>
    <name evidence="5" type="ORF">CH376_01875</name>
    <name evidence="4" type="ORF">CH380_14855</name>
</gene>
<evidence type="ECO:0008006" key="8">
    <source>
        <dbReference type="Google" id="ProtNLM"/>
    </source>
</evidence>
<feature type="disulfide bond" description="Redox-active" evidence="3">
    <location>
        <begin position="79"/>
        <end position="83"/>
    </location>
</feature>
<feature type="binding site" evidence="2">
    <location>
        <position position="79"/>
    </location>
    <ligand>
        <name>Cu cation</name>
        <dbReference type="ChEBI" id="CHEBI:23378"/>
    </ligand>
</feature>
<dbReference type="Proteomes" id="UP000232188">
    <property type="component" value="Unassembled WGS sequence"/>
</dbReference>
<name>A0A2M9YLN9_9LEPT</name>
<keyword evidence="2" id="KW-0479">Metal-binding</keyword>
<evidence type="ECO:0000313" key="6">
    <source>
        <dbReference type="Proteomes" id="UP000232149"/>
    </source>
</evidence>
<dbReference type="Pfam" id="PF02630">
    <property type="entry name" value="SCO1-SenC"/>
    <property type="match status" value="1"/>
</dbReference>
<evidence type="ECO:0000313" key="5">
    <source>
        <dbReference type="EMBL" id="PJZ63617.1"/>
    </source>
</evidence>
<dbReference type="GO" id="GO:0046872">
    <property type="term" value="F:metal ion binding"/>
    <property type="evidence" value="ECO:0007669"/>
    <property type="project" value="UniProtKB-KW"/>
</dbReference>
<reference evidence="6 7" key="1">
    <citation type="submission" date="2017-07" db="EMBL/GenBank/DDBJ databases">
        <title>Leptospira spp. isolated from tropical soils.</title>
        <authorList>
            <person name="Thibeaux R."/>
            <person name="Iraola G."/>
            <person name="Ferres I."/>
            <person name="Bierque E."/>
            <person name="Girault D."/>
            <person name="Soupe-Gilbert M.-E."/>
            <person name="Picardeau M."/>
            <person name="Goarant C."/>
        </authorList>
    </citation>
    <scope>NUCLEOTIDE SEQUENCE [LARGE SCALE GENOMIC DNA]</scope>
    <source>
        <strain evidence="4 7">FH2-B-C1</strain>
        <strain evidence="5 6">FH2-B-D1</strain>
    </source>
</reference>
<dbReference type="EMBL" id="NPDU01000003">
    <property type="protein sequence ID" value="PJZ63617.1"/>
    <property type="molecule type" value="Genomic_DNA"/>
</dbReference>
<keyword evidence="6" id="KW-1185">Reference proteome</keyword>
<protein>
    <recommendedName>
        <fullName evidence="8">SCO family protein</fullName>
    </recommendedName>
</protein>
<dbReference type="Gene3D" id="3.40.30.10">
    <property type="entry name" value="Glutaredoxin"/>
    <property type="match status" value="1"/>
</dbReference>
<organism evidence="4 7">
    <name type="scientific">Leptospira adleri</name>
    <dbReference type="NCBI Taxonomy" id="2023186"/>
    <lineage>
        <taxon>Bacteria</taxon>
        <taxon>Pseudomonadati</taxon>
        <taxon>Spirochaetota</taxon>
        <taxon>Spirochaetia</taxon>
        <taxon>Leptospirales</taxon>
        <taxon>Leptospiraceae</taxon>
        <taxon>Leptospira</taxon>
    </lineage>
</organism>
<evidence type="ECO:0000256" key="2">
    <source>
        <dbReference type="PIRSR" id="PIRSR603782-1"/>
    </source>
</evidence>
<comment type="caution">
    <text evidence="4">The sequence shown here is derived from an EMBL/GenBank/DDBJ whole genome shotgun (WGS) entry which is preliminary data.</text>
</comment>
<proteinExistence type="inferred from homology"/>
<dbReference type="EMBL" id="NPDV01000013">
    <property type="protein sequence ID" value="PJZ52444.1"/>
    <property type="molecule type" value="Genomic_DNA"/>
</dbReference>
<keyword evidence="2" id="KW-0186">Copper</keyword>
<dbReference type="InterPro" id="IPR003782">
    <property type="entry name" value="SCO1/SenC"/>
</dbReference>
<evidence type="ECO:0000256" key="1">
    <source>
        <dbReference type="ARBA" id="ARBA00010996"/>
    </source>
</evidence>
<evidence type="ECO:0000313" key="4">
    <source>
        <dbReference type="EMBL" id="PJZ52444.1"/>
    </source>
</evidence>